<evidence type="ECO:0000313" key="7">
    <source>
        <dbReference type="EMBL" id="KAK0406199.1"/>
    </source>
</evidence>
<feature type="transmembrane region" description="Helical" evidence="6">
    <location>
        <begin position="33"/>
        <end position="55"/>
    </location>
</feature>
<comment type="subcellular location">
    <subcellularLocation>
        <location evidence="1">Membrane</location>
    </subcellularLocation>
</comment>
<keyword evidence="5 6" id="KW-0472">Membrane</keyword>
<dbReference type="EMBL" id="JAUCMV010000004">
    <property type="protein sequence ID" value="KAK0406199.1"/>
    <property type="molecule type" value="Genomic_DNA"/>
</dbReference>
<evidence type="ECO:0000256" key="6">
    <source>
        <dbReference type="SAM" id="Phobius"/>
    </source>
</evidence>
<evidence type="ECO:0000256" key="3">
    <source>
        <dbReference type="ARBA" id="ARBA00022692"/>
    </source>
</evidence>
<dbReference type="PANTHER" id="PTHR21659:SF42">
    <property type="entry name" value="UPF0057 MEMBRANE PROTEIN ZK632.10-RELATED"/>
    <property type="match status" value="1"/>
</dbReference>
<dbReference type="GO" id="GO:0016020">
    <property type="term" value="C:membrane"/>
    <property type="evidence" value="ECO:0007669"/>
    <property type="project" value="UniProtKB-SubCell"/>
</dbReference>
<sequence>MSRQHNACLDCCLAFFAPPYAILVHSGDCGPHFWINMCLCVCTFYIGGIIHAYWFCFCRVELDDTCGGGTNNINISLNNQTNVGAPTPQVIQQPVYGAPVQPMVQPTYVAAAPAQPMYAPNQAPPTYEQPKC</sequence>
<accession>A0AA39HIV3</accession>
<comment type="similarity">
    <text evidence="2">Belongs to the UPF0057 (PMP3) family.</text>
</comment>
<proteinExistence type="inferred from homology"/>
<evidence type="ECO:0000256" key="5">
    <source>
        <dbReference type="ARBA" id="ARBA00023136"/>
    </source>
</evidence>
<name>A0AA39HIV3_9BILA</name>
<keyword evidence="4 6" id="KW-1133">Transmembrane helix</keyword>
<evidence type="ECO:0000256" key="2">
    <source>
        <dbReference type="ARBA" id="ARBA00009530"/>
    </source>
</evidence>
<dbReference type="AlphaFoldDB" id="A0AA39HIV3"/>
<protein>
    <submittedName>
        <fullName evidence="7">Uncharacterized protein</fullName>
    </submittedName>
</protein>
<gene>
    <name evidence="7" type="ORF">QR680_018430</name>
</gene>
<evidence type="ECO:0000256" key="4">
    <source>
        <dbReference type="ARBA" id="ARBA00022989"/>
    </source>
</evidence>
<dbReference type="InterPro" id="IPR000612">
    <property type="entry name" value="PMP3"/>
</dbReference>
<keyword evidence="8" id="KW-1185">Reference proteome</keyword>
<keyword evidence="3 6" id="KW-0812">Transmembrane</keyword>
<evidence type="ECO:0000313" key="8">
    <source>
        <dbReference type="Proteomes" id="UP001175271"/>
    </source>
</evidence>
<reference evidence="7" key="1">
    <citation type="submission" date="2023-06" db="EMBL/GenBank/DDBJ databases">
        <title>Genomic analysis of the entomopathogenic nematode Steinernema hermaphroditum.</title>
        <authorList>
            <person name="Schwarz E.M."/>
            <person name="Heppert J.K."/>
            <person name="Baniya A."/>
            <person name="Schwartz H.T."/>
            <person name="Tan C.-H."/>
            <person name="Antoshechkin I."/>
            <person name="Sternberg P.W."/>
            <person name="Goodrich-Blair H."/>
            <person name="Dillman A.R."/>
        </authorList>
    </citation>
    <scope>NUCLEOTIDE SEQUENCE</scope>
    <source>
        <strain evidence="7">PS9179</strain>
        <tissue evidence="7">Whole animal</tissue>
    </source>
</reference>
<dbReference type="Proteomes" id="UP001175271">
    <property type="component" value="Unassembled WGS sequence"/>
</dbReference>
<dbReference type="PANTHER" id="PTHR21659">
    <property type="entry name" value="HYDROPHOBIC PROTEIN RCI2 LOW TEMPERATURE AND SALT RESPONSIVE PROTEIN LTI6 -RELATED"/>
    <property type="match status" value="1"/>
</dbReference>
<organism evidence="7 8">
    <name type="scientific">Steinernema hermaphroditum</name>
    <dbReference type="NCBI Taxonomy" id="289476"/>
    <lineage>
        <taxon>Eukaryota</taxon>
        <taxon>Metazoa</taxon>
        <taxon>Ecdysozoa</taxon>
        <taxon>Nematoda</taxon>
        <taxon>Chromadorea</taxon>
        <taxon>Rhabditida</taxon>
        <taxon>Tylenchina</taxon>
        <taxon>Panagrolaimomorpha</taxon>
        <taxon>Strongyloidoidea</taxon>
        <taxon>Steinernematidae</taxon>
        <taxon>Steinernema</taxon>
    </lineage>
</organism>
<comment type="caution">
    <text evidence="7">The sequence shown here is derived from an EMBL/GenBank/DDBJ whole genome shotgun (WGS) entry which is preliminary data.</text>
</comment>
<dbReference type="Pfam" id="PF01679">
    <property type="entry name" value="Pmp3"/>
    <property type="match status" value="1"/>
</dbReference>
<evidence type="ECO:0000256" key="1">
    <source>
        <dbReference type="ARBA" id="ARBA00004370"/>
    </source>
</evidence>